<keyword evidence="2" id="KW-1185">Reference proteome</keyword>
<protein>
    <submittedName>
        <fullName evidence="1">Uncharacterized protein</fullName>
    </submittedName>
</protein>
<reference evidence="1 2" key="1">
    <citation type="journal article" date="2014" name="Curr. Biol.">
        <title>The genome of the clonal raider ant Cerapachys biroi.</title>
        <authorList>
            <person name="Oxley P.R."/>
            <person name="Ji L."/>
            <person name="Fetter-Pruneda I."/>
            <person name="McKenzie S.K."/>
            <person name="Li C."/>
            <person name="Hu H."/>
            <person name="Zhang G."/>
            <person name="Kronauer D.J."/>
        </authorList>
    </citation>
    <scope>NUCLEOTIDE SEQUENCE [LARGE SCALE GENOMIC DNA]</scope>
</reference>
<sequence>MARVIPRTAATRVRVIHVDLLRCVHVAVAVLRHGAWPARVDFRRLESASTRVNVLQSVDILIESSRVYGNLRSNIARNDQVDDGMLLRKKMDSKRTRLD</sequence>
<proteinExistence type="predicted"/>
<evidence type="ECO:0000313" key="1">
    <source>
        <dbReference type="EMBL" id="EZA54041.1"/>
    </source>
</evidence>
<dbReference type="Proteomes" id="UP000053097">
    <property type="component" value="Unassembled WGS sequence"/>
</dbReference>
<dbReference type="EMBL" id="KK107260">
    <property type="protein sequence ID" value="EZA54041.1"/>
    <property type="molecule type" value="Genomic_DNA"/>
</dbReference>
<accession>A0A026WEF1</accession>
<evidence type="ECO:0000313" key="2">
    <source>
        <dbReference type="Proteomes" id="UP000053097"/>
    </source>
</evidence>
<organism evidence="1 2">
    <name type="scientific">Ooceraea biroi</name>
    <name type="common">Clonal raider ant</name>
    <name type="synonym">Cerapachys biroi</name>
    <dbReference type="NCBI Taxonomy" id="2015173"/>
    <lineage>
        <taxon>Eukaryota</taxon>
        <taxon>Metazoa</taxon>
        <taxon>Ecdysozoa</taxon>
        <taxon>Arthropoda</taxon>
        <taxon>Hexapoda</taxon>
        <taxon>Insecta</taxon>
        <taxon>Pterygota</taxon>
        <taxon>Neoptera</taxon>
        <taxon>Endopterygota</taxon>
        <taxon>Hymenoptera</taxon>
        <taxon>Apocrita</taxon>
        <taxon>Aculeata</taxon>
        <taxon>Formicoidea</taxon>
        <taxon>Formicidae</taxon>
        <taxon>Dorylinae</taxon>
        <taxon>Ooceraea</taxon>
    </lineage>
</organism>
<gene>
    <name evidence="1" type="ORF">X777_05890</name>
</gene>
<dbReference type="AlphaFoldDB" id="A0A026WEF1"/>
<name>A0A026WEF1_OOCBI</name>